<dbReference type="AlphaFoldDB" id="K6FNE7"/>
<gene>
    <name evidence="2" type="ORF">B193_1219</name>
</gene>
<feature type="transmembrane region" description="Helical" evidence="1">
    <location>
        <begin position="342"/>
        <end position="360"/>
    </location>
</feature>
<feature type="transmembrane region" description="Helical" evidence="1">
    <location>
        <begin position="176"/>
        <end position="198"/>
    </location>
</feature>
<protein>
    <recommendedName>
        <fullName evidence="4">Glycosyltransferase RgtA/B/C/D-like domain-containing protein</fullName>
    </recommendedName>
</protein>
<organism evidence="2 3">
    <name type="scientific">Solidesulfovibrio magneticus str. Maddingley MBC34</name>
    <dbReference type="NCBI Taxonomy" id="1206767"/>
    <lineage>
        <taxon>Bacteria</taxon>
        <taxon>Pseudomonadati</taxon>
        <taxon>Thermodesulfobacteriota</taxon>
        <taxon>Desulfovibrionia</taxon>
        <taxon>Desulfovibrionales</taxon>
        <taxon>Desulfovibrionaceae</taxon>
        <taxon>Solidesulfovibrio</taxon>
    </lineage>
</organism>
<keyword evidence="1" id="KW-1133">Transmembrane helix</keyword>
<evidence type="ECO:0008006" key="4">
    <source>
        <dbReference type="Google" id="ProtNLM"/>
    </source>
</evidence>
<keyword evidence="1" id="KW-0812">Transmembrane</keyword>
<accession>K6FNE7</accession>
<evidence type="ECO:0000313" key="2">
    <source>
        <dbReference type="EMBL" id="EKO40062.1"/>
    </source>
</evidence>
<proteinExistence type="predicted"/>
<evidence type="ECO:0000256" key="1">
    <source>
        <dbReference type="SAM" id="Phobius"/>
    </source>
</evidence>
<feature type="transmembrane region" description="Helical" evidence="1">
    <location>
        <begin position="254"/>
        <end position="278"/>
    </location>
</feature>
<feature type="transmembrane region" description="Helical" evidence="1">
    <location>
        <begin position="309"/>
        <end position="330"/>
    </location>
</feature>
<feature type="transmembrane region" description="Helical" evidence="1">
    <location>
        <begin position="285"/>
        <end position="303"/>
    </location>
</feature>
<feature type="transmembrane region" description="Helical" evidence="1">
    <location>
        <begin position="210"/>
        <end position="234"/>
    </location>
</feature>
<feature type="transmembrane region" description="Helical" evidence="1">
    <location>
        <begin position="12"/>
        <end position="32"/>
    </location>
</feature>
<name>K6FNE7_9BACT</name>
<dbReference type="EMBL" id="ALAO01000096">
    <property type="protein sequence ID" value="EKO40062.1"/>
    <property type="molecule type" value="Genomic_DNA"/>
</dbReference>
<evidence type="ECO:0000313" key="3">
    <source>
        <dbReference type="Proteomes" id="UP000006272"/>
    </source>
</evidence>
<comment type="caution">
    <text evidence="2">The sequence shown here is derived from an EMBL/GenBank/DDBJ whole genome shotgun (WGS) entry which is preliminary data.</text>
</comment>
<dbReference type="PATRIC" id="fig|1206767.3.peg.1189"/>
<keyword evidence="1" id="KW-0472">Membrane</keyword>
<feature type="transmembrane region" description="Helical" evidence="1">
    <location>
        <begin position="117"/>
        <end position="137"/>
    </location>
</feature>
<sequence>MQQPFMPTWRWRVTAIFAVAGFAALYCLRLGYPFADPDLFGYLAFARLWDQTGVFPRRDVFAYTPVKPLWVYHEWLTGVLYYAVVKAAGFVGLKALKLALGLGTAAAVYGASRLRRASVLASLVCLFLVSPVFSFGFASLRAQALTNCCFAVLLGLLEGSRVRGRPWLLALAPPLFLFWGNAHGGFVVGLCLLGLYALAGWREPRRGLPYVLTGVVSLAATAVNPYGLDYWVYLAKALAMPRPDIDEWLSVARALALGHQTANTYAFLLTVFVALLFFRRRNESDAAPLLVLASTAAMGLWHLRHQVFFFLAVAVYLPWHLDCFWARLGQRRPDVAGRWRRLAGPGLPLLAVAMSAYFGAACLEDGNLLALGPARASDGNLLTAPYQPVEAVASMREQGLSGKVLTEFEWGEYLAWELSPSVTVAFDGRYETVYQDDFSKEFFALLQSEDGIARFLAKYPPDYVLARSYMPLDHALGRLDGWVELRRDLGSVLYGRGSR</sequence>
<dbReference type="Proteomes" id="UP000006272">
    <property type="component" value="Unassembled WGS sequence"/>
</dbReference>
<reference evidence="2 3" key="1">
    <citation type="submission" date="2012-07" db="EMBL/GenBank/DDBJ databases">
        <title>Draft genome sequence of Desulfovibrio magneticus str. Maddingley MBC34 obtained from a metagenomic sequence of a methanogenic enrichment isolated from coal-seam formation water in Victoria, Australia.</title>
        <authorList>
            <person name="Greenfield P."/>
            <person name="Hendry P."/>
            <person name="Li D."/>
            <person name="Rosewarne C.P."/>
            <person name="Tran-Dinh N."/>
            <person name="Elbourne L.D.H."/>
            <person name="Paulsen I.T."/>
            <person name="Midgley D.J."/>
        </authorList>
    </citation>
    <scope>NUCLEOTIDE SEQUENCE [LARGE SCALE GENOMIC DNA]</scope>
    <source>
        <strain evidence="3">Maddingley MBC34</strain>
    </source>
</reference>